<dbReference type="GO" id="GO:0004105">
    <property type="term" value="F:choline-phosphate cytidylyltransferase activity"/>
    <property type="evidence" value="ECO:0007669"/>
    <property type="project" value="InterPro"/>
</dbReference>
<dbReference type="CDD" id="cd02174">
    <property type="entry name" value="CCT"/>
    <property type="match status" value="1"/>
</dbReference>
<reference evidence="4" key="1">
    <citation type="submission" date="2021-01" db="EMBL/GenBank/DDBJ databases">
        <authorList>
            <consortium name="Genoscope - CEA"/>
            <person name="William W."/>
        </authorList>
    </citation>
    <scope>NUCLEOTIDE SEQUENCE</scope>
</reference>
<dbReference type="Proteomes" id="UP000688137">
    <property type="component" value="Unassembled WGS sequence"/>
</dbReference>
<dbReference type="GO" id="GO:0031210">
    <property type="term" value="F:phosphatidylcholine binding"/>
    <property type="evidence" value="ECO:0007669"/>
    <property type="project" value="TreeGrafter"/>
</dbReference>
<protein>
    <recommendedName>
        <fullName evidence="3">Cytidyltransferase-like domain-containing protein</fullName>
    </recommendedName>
</protein>
<keyword evidence="5" id="KW-1185">Reference proteome</keyword>
<evidence type="ECO:0000313" key="5">
    <source>
        <dbReference type="Proteomes" id="UP000688137"/>
    </source>
</evidence>
<organism evidence="4 5">
    <name type="scientific">Paramecium primaurelia</name>
    <dbReference type="NCBI Taxonomy" id="5886"/>
    <lineage>
        <taxon>Eukaryota</taxon>
        <taxon>Sar</taxon>
        <taxon>Alveolata</taxon>
        <taxon>Ciliophora</taxon>
        <taxon>Intramacronucleata</taxon>
        <taxon>Oligohymenophorea</taxon>
        <taxon>Peniculida</taxon>
        <taxon>Parameciidae</taxon>
        <taxon>Paramecium</taxon>
    </lineage>
</organism>
<evidence type="ECO:0000256" key="2">
    <source>
        <dbReference type="ARBA" id="ARBA00022695"/>
    </source>
</evidence>
<comment type="caution">
    <text evidence="4">The sequence shown here is derived from an EMBL/GenBank/DDBJ whole genome shotgun (WGS) entry which is preliminary data.</text>
</comment>
<feature type="domain" description="Cytidyltransferase-like" evidence="3">
    <location>
        <begin position="11"/>
        <end position="137"/>
    </location>
</feature>
<gene>
    <name evidence="4" type="ORF">PPRIM_AZ9-3.1.T0310118</name>
</gene>
<name>A0A8S1L006_PARPR</name>
<dbReference type="NCBIfam" id="TIGR00125">
    <property type="entry name" value="cyt_tran_rel"/>
    <property type="match status" value="1"/>
</dbReference>
<proteinExistence type="predicted"/>
<dbReference type="InterPro" id="IPR004821">
    <property type="entry name" value="Cyt_trans-like"/>
</dbReference>
<evidence type="ECO:0000313" key="4">
    <source>
        <dbReference type="EMBL" id="CAD8061059.1"/>
    </source>
</evidence>
<evidence type="ECO:0000256" key="1">
    <source>
        <dbReference type="ARBA" id="ARBA00022679"/>
    </source>
</evidence>
<dbReference type="InterPro" id="IPR045049">
    <property type="entry name" value="Pcy1-like"/>
</dbReference>
<dbReference type="Pfam" id="PF01467">
    <property type="entry name" value="CTP_transf_like"/>
    <property type="match status" value="1"/>
</dbReference>
<keyword evidence="1" id="KW-0808">Transferase</keyword>
<accession>A0A8S1L006</accession>
<dbReference type="InterPro" id="IPR041723">
    <property type="entry name" value="CCT"/>
</dbReference>
<evidence type="ECO:0000259" key="3">
    <source>
        <dbReference type="Pfam" id="PF01467"/>
    </source>
</evidence>
<sequence>MNKEEKQVRVYADGVYDMFHYGHARQLEQCKKLFPNTYLIVGVCSQEDVEKFKGKSVMDGYQRTESVKHCKWADEVIYPAPWIIDEKFLNDHRIDYVAHDDIPYTTADVDDAYALCKKLGKFKATKRTEGISTTDIIGKILKDRHKYLKRNIERGMSRQELGMGLWEYFSLKYDWLFCQRRKRKQD</sequence>
<dbReference type="PANTHER" id="PTHR10739:SF13">
    <property type="entry name" value="CHOLINE-PHOSPHATE CYTIDYLYLTRANSFERASE"/>
    <property type="match status" value="1"/>
</dbReference>
<dbReference type="EMBL" id="CAJJDM010000030">
    <property type="protein sequence ID" value="CAD8061059.1"/>
    <property type="molecule type" value="Genomic_DNA"/>
</dbReference>
<dbReference type="OMA" id="AVRNCRW"/>
<keyword evidence="2" id="KW-0548">Nucleotidyltransferase</keyword>
<dbReference type="AlphaFoldDB" id="A0A8S1L006"/>
<dbReference type="PANTHER" id="PTHR10739">
    <property type="entry name" value="CYTIDYLYLTRANSFERASE"/>
    <property type="match status" value="1"/>
</dbReference>